<keyword evidence="2" id="KW-0238">DNA-binding</keyword>
<organism evidence="4 5">
    <name type="scientific">Capsulimonas corticalis</name>
    <dbReference type="NCBI Taxonomy" id="2219043"/>
    <lineage>
        <taxon>Bacteria</taxon>
        <taxon>Bacillati</taxon>
        <taxon>Armatimonadota</taxon>
        <taxon>Armatimonadia</taxon>
        <taxon>Capsulimonadales</taxon>
        <taxon>Capsulimonadaceae</taxon>
        <taxon>Capsulimonas</taxon>
    </lineage>
</organism>
<dbReference type="PRINTS" id="PR00032">
    <property type="entry name" value="HTHARAC"/>
</dbReference>
<dbReference type="InterPro" id="IPR009057">
    <property type="entry name" value="Homeodomain-like_sf"/>
</dbReference>
<dbReference type="KEGG" id="ccot:CCAX7_58710"/>
<evidence type="ECO:0000313" key="4">
    <source>
        <dbReference type="EMBL" id="BDI33820.1"/>
    </source>
</evidence>
<evidence type="ECO:0000256" key="1">
    <source>
        <dbReference type="ARBA" id="ARBA00023015"/>
    </source>
</evidence>
<evidence type="ECO:0000256" key="2">
    <source>
        <dbReference type="ARBA" id="ARBA00023125"/>
    </source>
</evidence>
<reference evidence="4 5" key="1">
    <citation type="journal article" date="2019" name="Int. J. Syst. Evol. Microbiol.">
        <title>Capsulimonas corticalis gen. nov., sp. nov., an aerobic capsulated bacterium, of a novel bacterial order, Capsulimonadales ord. nov., of the class Armatimonadia of the phylum Armatimonadetes.</title>
        <authorList>
            <person name="Li J."/>
            <person name="Kudo C."/>
            <person name="Tonouchi A."/>
        </authorList>
    </citation>
    <scope>NUCLEOTIDE SEQUENCE [LARGE SCALE GENOMIC DNA]</scope>
    <source>
        <strain evidence="4 5">AX-7</strain>
    </source>
</reference>
<dbReference type="SUPFAM" id="SSF51182">
    <property type="entry name" value="RmlC-like cupins"/>
    <property type="match status" value="1"/>
</dbReference>
<sequence>MRGEEWVTFEESTGLTVIDGRPSVMPTYHRHQEIELNFLPQGSMTYLFAGVQRTVPTGRLAVFWAAFPHRLIHTEGDPTFYCFYLPLARLLQWRIPGELTTAILNGALVIDQDDSNILIDQVLLPRWADELADCNPAREKTCYLEMEARMRRLSVALQTHTPLSRDAERVNGLASTANEMEKVERITAIIAAHYTDPLGVSDIAALVGLHPKYAMTLFKKNFGMSILEYLTRHRLSHAQRLLATTNAKIVDIAFDAGFGSASRFYEIFERECGQSPREFRRRMQFGE</sequence>
<gene>
    <name evidence="4" type="primary">melR_2</name>
    <name evidence="4" type="ORF">CCAX7_58710</name>
</gene>
<dbReference type="InterPro" id="IPR018062">
    <property type="entry name" value="HTH_AraC-typ_CS"/>
</dbReference>
<name>A0A402D020_9BACT</name>
<dbReference type="GO" id="GO:0003700">
    <property type="term" value="F:DNA-binding transcription factor activity"/>
    <property type="evidence" value="ECO:0007669"/>
    <property type="project" value="InterPro"/>
</dbReference>
<dbReference type="AlphaFoldDB" id="A0A402D020"/>
<dbReference type="InterPro" id="IPR018060">
    <property type="entry name" value="HTH_AraC"/>
</dbReference>
<dbReference type="Gene3D" id="1.10.10.60">
    <property type="entry name" value="Homeodomain-like"/>
    <property type="match status" value="2"/>
</dbReference>
<dbReference type="PROSITE" id="PS00041">
    <property type="entry name" value="HTH_ARAC_FAMILY_1"/>
    <property type="match status" value="1"/>
</dbReference>
<dbReference type="Proteomes" id="UP000287394">
    <property type="component" value="Chromosome"/>
</dbReference>
<dbReference type="GO" id="GO:0043565">
    <property type="term" value="F:sequence-specific DNA binding"/>
    <property type="evidence" value="ECO:0007669"/>
    <property type="project" value="InterPro"/>
</dbReference>
<dbReference type="Pfam" id="PF12833">
    <property type="entry name" value="HTH_18"/>
    <property type="match status" value="1"/>
</dbReference>
<proteinExistence type="predicted"/>
<evidence type="ECO:0000313" key="5">
    <source>
        <dbReference type="Proteomes" id="UP000287394"/>
    </source>
</evidence>
<dbReference type="PANTHER" id="PTHR43280">
    <property type="entry name" value="ARAC-FAMILY TRANSCRIPTIONAL REGULATOR"/>
    <property type="match status" value="1"/>
</dbReference>
<dbReference type="PANTHER" id="PTHR43280:SF27">
    <property type="entry name" value="TRANSCRIPTIONAL REGULATOR MTLR"/>
    <property type="match status" value="1"/>
</dbReference>
<dbReference type="SUPFAM" id="SSF46689">
    <property type="entry name" value="Homeodomain-like"/>
    <property type="match status" value="2"/>
</dbReference>
<dbReference type="InterPro" id="IPR011051">
    <property type="entry name" value="RmlC_Cupin_sf"/>
</dbReference>
<dbReference type="FunCoup" id="A0A402D020">
    <property type="interactions" value="4"/>
</dbReference>
<evidence type="ECO:0000256" key="3">
    <source>
        <dbReference type="ARBA" id="ARBA00023163"/>
    </source>
</evidence>
<dbReference type="EMBL" id="AP025739">
    <property type="protein sequence ID" value="BDI33820.1"/>
    <property type="molecule type" value="Genomic_DNA"/>
</dbReference>
<keyword evidence="5" id="KW-1185">Reference proteome</keyword>
<keyword evidence="3" id="KW-0804">Transcription</keyword>
<protein>
    <submittedName>
        <fullName evidence="4">AraC family transcriptional regulator</fullName>
    </submittedName>
</protein>
<dbReference type="PROSITE" id="PS01124">
    <property type="entry name" value="HTH_ARAC_FAMILY_2"/>
    <property type="match status" value="1"/>
</dbReference>
<keyword evidence="1" id="KW-0805">Transcription regulation</keyword>
<accession>A0A402D020</accession>
<dbReference type="SMART" id="SM00342">
    <property type="entry name" value="HTH_ARAC"/>
    <property type="match status" value="1"/>
</dbReference>
<dbReference type="InterPro" id="IPR020449">
    <property type="entry name" value="Tscrpt_reg_AraC-type_HTH"/>
</dbReference>